<protein>
    <submittedName>
        <fullName evidence="2">Outer membrane beta-barrel domain-containing protein</fullName>
    </submittedName>
</protein>
<dbReference type="Gene3D" id="2.40.160.20">
    <property type="match status" value="1"/>
</dbReference>
<feature type="chain" id="PRO_5047154211" evidence="1">
    <location>
        <begin position="24"/>
        <end position="246"/>
    </location>
</feature>
<dbReference type="Proteomes" id="UP000830116">
    <property type="component" value="Chromosome"/>
</dbReference>
<name>A0ABY4CJ87_9BACT</name>
<gene>
    <name evidence="2" type="ORF">MNR06_04990</name>
</gene>
<feature type="signal peptide" evidence="1">
    <location>
        <begin position="1"/>
        <end position="23"/>
    </location>
</feature>
<dbReference type="RefSeq" id="WP_243539458.1">
    <property type="nucleotide sequence ID" value="NZ_CP093442.1"/>
</dbReference>
<dbReference type="InterPro" id="IPR030820">
    <property type="entry name" value="OMP_myx_plus_Proteobacteria"/>
</dbReference>
<evidence type="ECO:0000313" key="3">
    <source>
        <dbReference type="Proteomes" id="UP000830116"/>
    </source>
</evidence>
<accession>A0ABY4CJ87</accession>
<dbReference type="SUPFAM" id="SSF56925">
    <property type="entry name" value="OMPA-like"/>
    <property type="match status" value="1"/>
</dbReference>
<evidence type="ECO:0000313" key="2">
    <source>
        <dbReference type="EMBL" id="UOF02305.1"/>
    </source>
</evidence>
<reference evidence="2" key="1">
    <citation type="submission" date="2022-03" db="EMBL/GenBank/DDBJ databases">
        <title>Genome Identification and Characterization of new species Bdellovibrio reynosense LBG001 sp. nov. from a Mexico soil sample.</title>
        <authorList>
            <person name="Camilli A."/>
            <person name="Ajao Y."/>
            <person name="Guo X."/>
        </authorList>
    </citation>
    <scope>NUCLEOTIDE SEQUENCE</scope>
    <source>
        <strain evidence="2">LBG001</strain>
    </source>
</reference>
<dbReference type="NCBIfam" id="TIGR04565">
    <property type="entry name" value="OMP_myx_plus"/>
    <property type="match status" value="1"/>
</dbReference>
<sequence>MRTLTLLSSALVTFSLLAAPALASSTKSAKQINASQDIDTLGGNKDLMEMATKIKSESRSRIVQQRMVDRNNTLEFGLSYGSVFSGDAYLKTQTVGFQVDYHITPRWSLGARYLDFGSTLSAEGQRIFDDARASYNAGGRATIVDIDAPQNATMAVLNWYPIYGKTSFLDMGVNQFDIYLLAGGGSMNLASGNTSLLTAGVGLGAWITKHVSARAEIRMQKYEDQLVTGARNLNTVVGSLGLGWIL</sequence>
<keyword evidence="3" id="KW-1185">Reference proteome</keyword>
<dbReference type="EMBL" id="CP093442">
    <property type="protein sequence ID" value="UOF02305.1"/>
    <property type="molecule type" value="Genomic_DNA"/>
</dbReference>
<proteinExistence type="predicted"/>
<organism evidence="2 3">
    <name type="scientific">Bdellovibrio reynosensis</name>
    <dbReference type="NCBI Taxonomy" id="2835041"/>
    <lineage>
        <taxon>Bacteria</taxon>
        <taxon>Pseudomonadati</taxon>
        <taxon>Bdellovibrionota</taxon>
        <taxon>Bdellovibrionia</taxon>
        <taxon>Bdellovibrionales</taxon>
        <taxon>Pseudobdellovibrionaceae</taxon>
        <taxon>Bdellovibrio</taxon>
    </lineage>
</organism>
<keyword evidence="1" id="KW-0732">Signal</keyword>
<dbReference type="InterPro" id="IPR011250">
    <property type="entry name" value="OMP/PagP_B-barrel"/>
</dbReference>
<evidence type="ECO:0000256" key="1">
    <source>
        <dbReference type="SAM" id="SignalP"/>
    </source>
</evidence>